<protein>
    <submittedName>
        <fullName evidence="2">Uncharacterized protein</fullName>
    </submittedName>
</protein>
<feature type="compositionally biased region" description="Polar residues" evidence="1">
    <location>
        <begin position="84"/>
        <end position="96"/>
    </location>
</feature>
<evidence type="ECO:0000313" key="3">
    <source>
        <dbReference type="Proteomes" id="UP001172155"/>
    </source>
</evidence>
<evidence type="ECO:0000256" key="1">
    <source>
        <dbReference type="SAM" id="MobiDB-lite"/>
    </source>
</evidence>
<accession>A0AA40FAY3</accession>
<dbReference type="EMBL" id="JAUKUD010000001">
    <property type="protein sequence ID" value="KAK0753936.1"/>
    <property type="molecule type" value="Genomic_DNA"/>
</dbReference>
<organism evidence="2 3">
    <name type="scientific">Schizothecium vesticola</name>
    <dbReference type="NCBI Taxonomy" id="314040"/>
    <lineage>
        <taxon>Eukaryota</taxon>
        <taxon>Fungi</taxon>
        <taxon>Dikarya</taxon>
        <taxon>Ascomycota</taxon>
        <taxon>Pezizomycotina</taxon>
        <taxon>Sordariomycetes</taxon>
        <taxon>Sordariomycetidae</taxon>
        <taxon>Sordariales</taxon>
        <taxon>Schizotheciaceae</taxon>
        <taxon>Schizothecium</taxon>
    </lineage>
</organism>
<feature type="region of interest" description="Disordered" evidence="1">
    <location>
        <begin position="23"/>
        <end position="122"/>
    </location>
</feature>
<sequence>MQEQFHRGYGVAQHHQDDIDDEAYAQHQQSGGDELPIGEAAEFGQGDYGGGQHHPDDLNAQLLFNPGGEMPDAEASGYDRWGPGTSQAEVDSQVASAQHYHQAIDDDEAGPSGQGPPLPAPSLLKVHINARNKITRVTRYRHPDAIFPVLCQSVADRVHHSVERLRDRCPVFTENGKIAYSTKRTRLFCAEEDEYRELGDWHNVEFYIVSGLKERFDYNMLIPLQYDWGADEAQ</sequence>
<evidence type="ECO:0000313" key="2">
    <source>
        <dbReference type="EMBL" id="KAK0753936.1"/>
    </source>
</evidence>
<reference evidence="2" key="1">
    <citation type="submission" date="2023-06" db="EMBL/GenBank/DDBJ databases">
        <title>Genome-scale phylogeny and comparative genomics of the fungal order Sordariales.</title>
        <authorList>
            <consortium name="Lawrence Berkeley National Laboratory"/>
            <person name="Hensen N."/>
            <person name="Bonometti L."/>
            <person name="Westerberg I."/>
            <person name="Brannstrom I.O."/>
            <person name="Guillou S."/>
            <person name="Cros-Aarteil S."/>
            <person name="Calhoun S."/>
            <person name="Haridas S."/>
            <person name="Kuo A."/>
            <person name="Mondo S."/>
            <person name="Pangilinan J."/>
            <person name="Riley R."/>
            <person name="LaButti K."/>
            <person name="Andreopoulos B."/>
            <person name="Lipzen A."/>
            <person name="Chen C."/>
            <person name="Yanf M."/>
            <person name="Daum C."/>
            <person name="Ng V."/>
            <person name="Clum A."/>
            <person name="Steindorff A."/>
            <person name="Ohm R."/>
            <person name="Martin F."/>
            <person name="Silar P."/>
            <person name="Natvig D."/>
            <person name="Lalanne C."/>
            <person name="Gautier V."/>
            <person name="Ament-velasquez S.L."/>
            <person name="Kruys A."/>
            <person name="Hutchinson M.I."/>
            <person name="Powell A.J."/>
            <person name="Barry K."/>
            <person name="Miller A.N."/>
            <person name="Grigoriev I.V."/>
            <person name="Debuchy R."/>
            <person name="Gladieux P."/>
            <person name="Thoren M.H."/>
            <person name="Johannesson H."/>
        </authorList>
    </citation>
    <scope>NUCLEOTIDE SEQUENCE</scope>
    <source>
        <strain evidence="2">SMH3187-1</strain>
    </source>
</reference>
<dbReference type="AlphaFoldDB" id="A0AA40FAY3"/>
<dbReference type="Proteomes" id="UP001172155">
    <property type="component" value="Unassembled WGS sequence"/>
</dbReference>
<comment type="caution">
    <text evidence="2">The sequence shown here is derived from an EMBL/GenBank/DDBJ whole genome shotgun (WGS) entry which is preliminary data.</text>
</comment>
<gene>
    <name evidence="2" type="ORF">B0T18DRAFT_424405</name>
</gene>
<proteinExistence type="predicted"/>
<name>A0AA40FAY3_9PEZI</name>
<keyword evidence="3" id="KW-1185">Reference proteome</keyword>